<keyword evidence="3" id="KW-0732">Signal</keyword>
<evidence type="ECO:0000256" key="2">
    <source>
        <dbReference type="SAM" id="MobiDB-lite"/>
    </source>
</evidence>
<feature type="domain" description="EGF-like" evidence="4">
    <location>
        <begin position="674"/>
        <end position="711"/>
    </location>
</feature>
<reference evidence="6" key="1">
    <citation type="submission" date="2022-11" db="EMBL/GenBank/DDBJ databases">
        <title>Centuries of genome instability and evolution in soft-shell clam transmissible cancer (bioRxiv).</title>
        <authorList>
            <person name="Hart S.F.M."/>
            <person name="Yonemitsu M.A."/>
            <person name="Giersch R.M."/>
            <person name="Beal B.F."/>
            <person name="Arriagada G."/>
            <person name="Davis B.W."/>
            <person name="Ostrander E.A."/>
            <person name="Goff S.P."/>
            <person name="Metzger M.J."/>
        </authorList>
    </citation>
    <scope>NUCLEOTIDE SEQUENCE</scope>
    <source>
        <strain evidence="6">MELC-2E11</strain>
        <tissue evidence="6">Siphon/mantle</tissue>
    </source>
</reference>
<keyword evidence="7" id="KW-1185">Reference proteome</keyword>
<dbReference type="PROSITE" id="PS50026">
    <property type="entry name" value="EGF_3"/>
    <property type="match status" value="1"/>
</dbReference>
<gene>
    <name evidence="6" type="ORF">MAR_009271</name>
</gene>
<feature type="chain" id="PRO_5046172750" evidence="3">
    <location>
        <begin position="19"/>
        <end position="1051"/>
    </location>
</feature>
<evidence type="ECO:0000313" key="7">
    <source>
        <dbReference type="Proteomes" id="UP001164746"/>
    </source>
</evidence>
<dbReference type="InterPro" id="IPR001846">
    <property type="entry name" value="VWF_type-D"/>
</dbReference>
<sequence length="1051" mass="115326">MKFASLVMASIIPTLLKGCRVEDGDQLYGFPMRKVDNIVHVGNLISDSLIPEKWYRTVYMGKQYLLLDINGAANWKLTYGMCGTYYPIYLQDAHPDIATLNSQSVEVTACTLNLNTECLPALTVYIRKCGEELQYLLTASTPYAGYCFDEGQTVYDPVNQPAPAIDDVDLGQISITTRVVHTSRPAGPFGLQYIPTTHFVCYFNMKLRYFYTVNWYIDGINLTTTGPSTDSMELSLTETTIMNTVRPGFTIKCGVQASVLKESKKTDEDLSEETIHLPKGGIGEIVLKTTIPVACQYLDGLPIHDQCKLTLEMGKKKIPECTGDVRSTTDCNNVLTSLNADGTFEPAEIRFPIVTVDIDYNDKSVFDIDLRFGSHTSALWHNYVLPSVRVQQKTKPCNNDHAMCACGVAVRAGKDVFMINRCGSIHYIDFVHCGEGGILEVLEINSKKYRVLTPIGTRIEIRLYGGSYEGTMNIDIYMAPKDFNSIEGLCGTFDNDVNNEFLGSNGQQLLNENDFAESWSGAANCSSTQYYKCSFPNSITPLKCHVSKGNRKKRGTDSHMKELRRLFDLMNSVDPPMHYLYKRQAGAQDITTEDANKACTALINGSLAVQSYSDLSALENPQEVIKNCAYDVRVGGTLVWANAHVESYNDLVKNMIDLQPEYAANNTERIDVFLANTCPSNCTGNGNCTLVNNSGEGVCVCDAFYHGAECSIDERDPLIIDDIETGGECDTAERSDNCRCFAIRSGAILRSIQCNVKTFKISINGEEELVSEYRSNGSYEDIFTGVCCSNHNKYDADAFAVKYEVSASNGGSNYGNIKSVFVFDSTCQNVAYDKNTNGTVFLNTTSGCFIENRCYSDGEVSPFNTCLRCNSSVSATDWSEAPCTTTTVSTTTTTNPTTTKKTTTTTAVPTKTNAGPMTSTVEPTTSTAEPTTTTAEHTTTTAKPTTTTKEPTTTSAEPTTTTSLPTTTTEEPTTTTEKPTITTVDPTMITAEPTTRTAKPTTTTAEPTTTTAEPSSTSTEDSLLRGLRLLQQLVQRLMVQRQLSHTTTTVQ</sequence>
<dbReference type="InterPro" id="IPR000742">
    <property type="entry name" value="EGF"/>
</dbReference>
<feature type="domain" description="VWFD" evidence="5">
    <location>
        <begin position="342"/>
        <end position="526"/>
    </location>
</feature>
<feature type="compositionally biased region" description="Low complexity" evidence="2">
    <location>
        <begin position="884"/>
        <end position="983"/>
    </location>
</feature>
<proteinExistence type="predicted"/>
<feature type="disulfide bond" evidence="1">
    <location>
        <begin position="682"/>
        <end position="699"/>
    </location>
</feature>
<protein>
    <submittedName>
        <fullName evidence="6">VWDE-like protein</fullName>
    </submittedName>
</protein>
<keyword evidence="1" id="KW-1015">Disulfide bond</keyword>
<feature type="compositionally biased region" description="Low complexity" evidence="2">
    <location>
        <begin position="990"/>
        <end position="1022"/>
    </location>
</feature>
<feature type="signal peptide" evidence="3">
    <location>
        <begin position="1"/>
        <end position="18"/>
    </location>
</feature>
<evidence type="ECO:0000259" key="5">
    <source>
        <dbReference type="PROSITE" id="PS51233"/>
    </source>
</evidence>
<feature type="disulfide bond" evidence="1">
    <location>
        <begin position="678"/>
        <end position="688"/>
    </location>
</feature>
<dbReference type="Proteomes" id="UP001164746">
    <property type="component" value="Chromosome 4"/>
</dbReference>
<feature type="disulfide bond" evidence="1">
    <location>
        <begin position="701"/>
        <end position="710"/>
    </location>
</feature>
<dbReference type="PROSITE" id="PS51233">
    <property type="entry name" value="VWFD"/>
    <property type="match status" value="1"/>
</dbReference>
<evidence type="ECO:0000256" key="3">
    <source>
        <dbReference type="SAM" id="SignalP"/>
    </source>
</evidence>
<dbReference type="Pfam" id="PF26129">
    <property type="entry name" value="Vwde"/>
    <property type="match status" value="1"/>
</dbReference>
<name>A0ABY7DY84_MYAAR</name>
<dbReference type="PROSITE" id="PS00022">
    <property type="entry name" value="EGF_1"/>
    <property type="match status" value="1"/>
</dbReference>
<dbReference type="EMBL" id="CP111015">
    <property type="protein sequence ID" value="WAR02713.1"/>
    <property type="molecule type" value="Genomic_DNA"/>
</dbReference>
<dbReference type="Pfam" id="PF00094">
    <property type="entry name" value="VWD"/>
    <property type="match status" value="1"/>
</dbReference>
<evidence type="ECO:0000256" key="1">
    <source>
        <dbReference type="PROSITE-ProRule" id="PRU00076"/>
    </source>
</evidence>
<dbReference type="InterPro" id="IPR058727">
    <property type="entry name" value="Helical_Vwde"/>
</dbReference>
<accession>A0ABY7DY84</accession>
<organism evidence="6 7">
    <name type="scientific">Mya arenaria</name>
    <name type="common">Soft-shell clam</name>
    <dbReference type="NCBI Taxonomy" id="6604"/>
    <lineage>
        <taxon>Eukaryota</taxon>
        <taxon>Metazoa</taxon>
        <taxon>Spiralia</taxon>
        <taxon>Lophotrochozoa</taxon>
        <taxon>Mollusca</taxon>
        <taxon>Bivalvia</taxon>
        <taxon>Autobranchia</taxon>
        <taxon>Heteroconchia</taxon>
        <taxon>Euheterodonta</taxon>
        <taxon>Imparidentia</taxon>
        <taxon>Neoheterodontei</taxon>
        <taxon>Myida</taxon>
        <taxon>Myoidea</taxon>
        <taxon>Myidae</taxon>
        <taxon>Mya</taxon>
    </lineage>
</organism>
<feature type="region of interest" description="Disordered" evidence="2">
    <location>
        <begin position="884"/>
        <end position="1022"/>
    </location>
</feature>
<evidence type="ECO:0000259" key="4">
    <source>
        <dbReference type="PROSITE" id="PS50026"/>
    </source>
</evidence>
<keyword evidence="1" id="KW-0245">EGF-like domain</keyword>
<evidence type="ECO:0000313" key="6">
    <source>
        <dbReference type="EMBL" id="WAR02713.1"/>
    </source>
</evidence>